<dbReference type="PRINTS" id="PR00081">
    <property type="entry name" value="GDHRDH"/>
</dbReference>
<dbReference type="EMBL" id="QXED01000003">
    <property type="protein sequence ID" value="RIV23971.1"/>
    <property type="molecule type" value="Genomic_DNA"/>
</dbReference>
<dbReference type="OrthoDB" id="9808814at2"/>
<dbReference type="AlphaFoldDB" id="A0A418MC75"/>
<comment type="caution">
    <text evidence="4">The sequence shown here is derived from an EMBL/GenBank/DDBJ whole genome shotgun (WGS) entry which is preliminary data.</text>
</comment>
<protein>
    <submittedName>
        <fullName evidence="4">SDR family NAD(P)-dependent oxidoreductase</fullName>
    </submittedName>
</protein>
<dbReference type="PROSITE" id="PS00061">
    <property type="entry name" value="ADH_SHORT"/>
    <property type="match status" value="1"/>
</dbReference>
<dbReference type="PANTHER" id="PTHR43899:SF13">
    <property type="entry name" value="RH59310P"/>
    <property type="match status" value="1"/>
</dbReference>
<evidence type="ECO:0000256" key="3">
    <source>
        <dbReference type="ARBA" id="ARBA00023002"/>
    </source>
</evidence>
<comment type="subcellular location">
    <subcellularLocation>
        <location evidence="1">Endoplasmic reticulum</location>
    </subcellularLocation>
</comment>
<reference evidence="4 5" key="1">
    <citation type="submission" date="2018-08" db="EMBL/GenBank/DDBJ databases">
        <title>Fibrisoma montanum sp. nov., isolated from Danxia mountain soil.</title>
        <authorList>
            <person name="Huang Y."/>
        </authorList>
    </citation>
    <scope>NUCLEOTIDE SEQUENCE [LARGE SCALE GENOMIC DNA]</scope>
    <source>
        <strain evidence="4 5">HYT19</strain>
    </source>
</reference>
<sequence length="275" mass="29684">MILKTSEKNRLRQQYGPWAVVTGASSGIGLELARLLADAGLQLVINARQIERLAPVAQQLRETYGIDVRMVAADVSAPGGVQQLIDDTDGLDVGLLVLSAGFGTSGLFLRSNLDEEINLLRVNAEAVLSLTHHFGRRFAAQHRGGIILLSSMVAFQGVPYAANYAASKAYVQSLAEALALELKPDGVDVLAAAPGPVRSGFEQRANMAMTMSLTPEQVGVPILRALGRQTTVLPGWLTKLLVYALRTVPRWGKVRIMQQVMGGMTQHQRQLQPNP</sequence>
<dbReference type="Gene3D" id="3.40.50.720">
    <property type="entry name" value="NAD(P)-binding Rossmann-like Domain"/>
    <property type="match status" value="1"/>
</dbReference>
<proteinExistence type="inferred from homology"/>
<keyword evidence="3" id="KW-0560">Oxidoreductase</keyword>
<dbReference type="GO" id="GO:0016491">
    <property type="term" value="F:oxidoreductase activity"/>
    <property type="evidence" value="ECO:0007669"/>
    <property type="project" value="UniProtKB-KW"/>
</dbReference>
<organism evidence="4 5">
    <name type="scientific">Fibrisoma montanum</name>
    <dbReference type="NCBI Taxonomy" id="2305895"/>
    <lineage>
        <taxon>Bacteria</taxon>
        <taxon>Pseudomonadati</taxon>
        <taxon>Bacteroidota</taxon>
        <taxon>Cytophagia</taxon>
        <taxon>Cytophagales</taxon>
        <taxon>Spirosomataceae</taxon>
        <taxon>Fibrisoma</taxon>
    </lineage>
</organism>
<dbReference type="InterPro" id="IPR036291">
    <property type="entry name" value="NAD(P)-bd_dom_sf"/>
</dbReference>
<comment type="similarity">
    <text evidence="2">Belongs to the short-chain dehydrogenases/reductases (SDR) family.</text>
</comment>
<evidence type="ECO:0000313" key="5">
    <source>
        <dbReference type="Proteomes" id="UP000283523"/>
    </source>
</evidence>
<dbReference type="InterPro" id="IPR002347">
    <property type="entry name" value="SDR_fam"/>
</dbReference>
<dbReference type="InterPro" id="IPR020904">
    <property type="entry name" value="Sc_DH/Rdtase_CS"/>
</dbReference>
<dbReference type="SUPFAM" id="SSF51735">
    <property type="entry name" value="NAD(P)-binding Rossmann-fold domains"/>
    <property type="match status" value="1"/>
</dbReference>
<dbReference type="Pfam" id="PF00106">
    <property type="entry name" value="adh_short"/>
    <property type="match status" value="1"/>
</dbReference>
<gene>
    <name evidence="4" type="ORF">DYU11_13490</name>
</gene>
<dbReference type="RefSeq" id="WP_119668187.1">
    <property type="nucleotide sequence ID" value="NZ_QXED01000003.1"/>
</dbReference>
<dbReference type="InterPro" id="IPR051019">
    <property type="entry name" value="VLCFA-Steroid_DH"/>
</dbReference>
<evidence type="ECO:0000256" key="1">
    <source>
        <dbReference type="ARBA" id="ARBA00004240"/>
    </source>
</evidence>
<evidence type="ECO:0000256" key="2">
    <source>
        <dbReference type="ARBA" id="ARBA00006484"/>
    </source>
</evidence>
<dbReference type="PIRSF" id="PIRSF000126">
    <property type="entry name" value="11-beta-HSD1"/>
    <property type="match status" value="1"/>
</dbReference>
<name>A0A418MC75_9BACT</name>
<accession>A0A418MC75</accession>
<keyword evidence="5" id="KW-1185">Reference proteome</keyword>
<dbReference type="PANTHER" id="PTHR43899">
    <property type="entry name" value="RH59310P"/>
    <property type="match status" value="1"/>
</dbReference>
<evidence type="ECO:0000313" key="4">
    <source>
        <dbReference type="EMBL" id="RIV23971.1"/>
    </source>
</evidence>
<dbReference type="Proteomes" id="UP000283523">
    <property type="component" value="Unassembled WGS sequence"/>
</dbReference>